<evidence type="ECO:0000313" key="1">
    <source>
        <dbReference type="EMBL" id="RGX90662.1"/>
    </source>
</evidence>
<dbReference type="AlphaFoldDB" id="A0AA92ULD3"/>
<reference evidence="1 2" key="1">
    <citation type="submission" date="2018-08" db="EMBL/GenBank/DDBJ databases">
        <title>A genome reference for cultivated species of the human gut microbiota.</title>
        <authorList>
            <person name="Zou Y."/>
            <person name="Xue W."/>
            <person name="Luo G."/>
        </authorList>
    </citation>
    <scope>NUCLEOTIDE SEQUENCE [LARGE SCALE GENOMIC DNA]</scope>
    <source>
        <strain evidence="1 2">OF03-3</strain>
    </source>
</reference>
<comment type="caution">
    <text evidence="1">The sequence shown here is derived from an EMBL/GenBank/DDBJ whole genome shotgun (WGS) entry which is preliminary data.</text>
</comment>
<dbReference type="Proteomes" id="UP000285604">
    <property type="component" value="Unassembled WGS sequence"/>
</dbReference>
<evidence type="ECO:0000313" key="2">
    <source>
        <dbReference type="Proteomes" id="UP000285604"/>
    </source>
</evidence>
<name>A0AA92ULD3_9BACT</name>
<sequence>MGIFYIFAQKITKDMEQRLIGREPLLHPHLLFHIEKNIIFIQYNDYIEYFYYLCDVEKEEPAGS</sequence>
<gene>
    <name evidence="1" type="ORF">DXA63_14115</name>
</gene>
<organism evidence="1 2">
    <name type="scientific">Segatella copri</name>
    <dbReference type="NCBI Taxonomy" id="165179"/>
    <lineage>
        <taxon>Bacteria</taxon>
        <taxon>Pseudomonadati</taxon>
        <taxon>Bacteroidota</taxon>
        <taxon>Bacteroidia</taxon>
        <taxon>Bacteroidales</taxon>
        <taxon>Prevotellaceae</taxon>
        <taxon>Segatella</taxon>
    </lineage>
</organism>
<protein>
    <submittedName>
        <fullName evidence="1">Uncharacterized protein</fullName>
    </submittedName>
</protein>
<accession>A0AA92ULD3</accession>
<proteinExistence type="predicted"/>
<dbReference type="EMBL" id="QSCI01000095">
    <property type="protein sequence ID" value="RGX90662.1"/>
    <property type="molecule type" value="Genomic_DNA"/>
</dbReference>